<evidence type="ECO:0000256" key="1">
    <source>
        <dbReference type="ARBA" id="ARBA00022574"/>
    </source>
</evidence>
<name>A0A9P6SS44_9FUNG</name>
<feature type="non-terminal residue" evidence="5">
    <location>
        <position position="497"/>
    </location>
</feature>
<dbReference type="Gene3D" id="2.160.20.80">
    <property type="entry name" value="E3 ubiquitin-protein ligase SopA"/>
    <property type="match status" value="1"/>
</dbReference>
<keyword evidence="1 3" id="KW-0853">WD repeat</keyword>
<dbReference type="PANTHER" id="PTHR19848">
    <property type="entry name" value="WD40 REPEAT PROTEIN"/>
    <property type="match status" value="1"/>
</dbReference>
<dbReference type="InterPro" id="IPR001680">
    <property type="entry name" value="WD40_rpt"/>
</dbReference>
<gene>
    <name evidence="5" type="ORF">BGZ80_007526</name>
</gene>
<dbReference type="InterPro" id="IPR001646">
    <property type="entry name" value="5peptide_repeat"/>
</dbReference>
<dbReference type="InterPro" id="IPR011047">
    <property type="entry name" value="Quinoprotein_ADH-like_sf"/>
</dbReference>
<evidence type="ECO:0008006" key="7">
    <source>
        <dbReference type="Google" id="ProtNLM"/>
    </source>
</evidence>
<evidence type="ECO:0000256" key="2">
    <source>
        <dbReference type="ARBA" id="ARBA00022737"/>
    </source>
</evidence>
<sequence length="497" mass="56294">LRKPLWKIEDYQQALDQIPNLQDLVKNPFLLKLTLEVLPRLFDKDPEFSTTHITRVELYDEFVAQWIERSQKRLREMELSPRDKEAFKMLSDANFKQHGIAYLKDLATAIYDKQGGNPVINYSERLDHKTWKKTFFDNNDGKNLLREAIPLVRNNDQHRFIHKSVLEYGLSLAVFDPSTRKEITEAESRPSRRGSTSSTLSFETPDLVEEPAIAIEQALLESPFGRRSFVNEPSISQFLVERVQQESVFKEQLHAVIERSKTEKTARIAAANAITVLVRAGVQFNESDLRGIKIPGADLSYGIFDSARLDGADLRKTNLRTIWLRKANLSGVDMTGVQFGELPLLQEDDTVIQCAYWYDGKTLAVGLKNGGFRLYDTSNWEKIKEFEAYDDQKGWLLFSETSDRVAYRALGYVLRLVDVKTGNYFQTLQGHTSFTNSVVYSPCGSKVASGGGDKTVRVWDVDSGECIHILQDHGEMVISLAYSPSGGQIASASGDWT</sequence>
<evidence type="ECO:0000256" key="4">
    <source>
        <dbReference type="SAM" id="MobiDB-lite"/>
    </source>
</evidence>
<dbReference type="PROSITE" id="PS50082">
    <property type="entry name" value="WD_REPEATS_2"/>
    <property type="match status" value="2"/>
</dbReference>
<keyword evidence="6" id="KW-1185">Reference proteome</keyword>
<proteinExistence type="predicted"/>
<feature type="repeat" description="WD" evidence="3">
    <location>
        <begin position="428"/>
        <end position="469"/>
    </location>
</feature>
<dbReference type="PROSITE" id="PS50294">
    <property type="entry name" value="WD_REPEATS_REGION"/>
    <property type="match status" value="2"/>
</dbReference>
<accession>A0A9P6SS44</accession>
<dbReference type="AlphaFoldDB" id="A0A9P6SS44"/>
<dbReference type="SUPFAM" id="SSF50998">
    <property type="entry name" value="Quinoprotein alcohol dehydrogenase-like"/>
    <property type="match status" value="1"/>
</dbReference>
<dbReference type="SUPFAM" id="SSF141571">
    <property type="entry name" value="Pentapeptide repeat-like"/>
    <property type="match status" value="1"/>
</dbReference>
<evidence type="ECO:0000256" key="3">
    <source>
        <dbReference type="PROSITE-ProRule" id="PRU00221"/>
    </source>
</evidence>
<dbReference type="Gene3D" id="2.130.10.10">
    <property type="entry name" value="YVTN repeat-like/Quinoprotein amine dehydrogenase"/>
    <property type="match status" value="1"/>
</dbReference>
<dbReference type="EMBL" id="JAAAID010003877">
    <property type="protein sequence ID" value="KAF9995376.1"/>
    <property type="molecule type" value="Genomic_DNA"/>
</dbReference>
<dbReference type="PROSITE" id="PS00678">
    <property type="entry name" value="WD_REPEATS_1"/>
    <property type="match status" value="1"/>
</dbReference>
<dbReference type="PANTHER" id="PTHR19848:SF8">
    <property type="entry name" value="F-BOX AND WD REPEAT DOMAIN CONTAINING 7"/>
    <property type="match status" value="1"/>
</dbReference>
<feature type="repeat" description="WD" evidence="3">
    <location>
        <begin position="470"/>
        <end position="497"/>
    </location>
</feature>
<evidence type="ECO:0000313" key="6">
    <source>
        <dbReference type="Proteomes" id="UP000703661"/>
    </source>
</evidence>
<dbReference type="Proteomes" id="UP000703661">
    <property type="component" value="Unassembled WGS sequence"/>
</dbReference>
<dbReference type="InterPro" id="IPR015943">
    <property type="entry name" value="WD40/YVTN_repeat-like_dom_sf"/>
</dbReference>
<reference evidence="5" key="1">
    <citation type="journal article" date="2020" name="Fungal Divers.">
        <title>Resolving the Mortierellaceae phylogeny through synthesis of multi-gene phylogenetics and phylogenomics.</title>
        <authorList>
            <person name="Vandepol N."/>
            <person name="Liber J."/>
            <person name="Desiro A."/>
            <person name="Na H."/>
            <person name="Kennedy M."/>
            <person name="Barry K."/>
            <person name="Grigoriev I.V."/>
            <person name="Miller A.N."/>
            <person name="O'Donnell K."/>
            <person name="Stajich J.E."/>
            <person name="Bonito G."/>
        </authorList>
    </citation>
    <scope>NUCLEOTIDE SEQUENCE</scope>
    <source>
        <strain evidence="5">NRRL 2769</strain>
    </source>
</reference>
<comment type="caution">
    <text evidence="5">The sequence shown here is derived from an EMBL/GenBank/DDBJ whole genome shotgun (WGS) entry which is preliminary data.</text>
</comment>
<dbReference type="InterPro" id="IPR019775">
    <property type="entry name" value="WD40_repeat_CS"/>
</dbReference>
<dbReference type="Pfam" id="PF00400">
    <property type="entry name" value="WD40"/>
    <property type="match status" value="2"/>
</dbReference>
<protein>
    <recommendedName>
        <fullName evidence="7">WD40 repeat domain-containing protein</fullName>
    </recommendedName>
</protein>
<organism evidence="5 6">
    <name type="scientific">Entomortierella chlamydospora</name>
    <dbReference type="NCBI Taxonomy" id="101097"/>
    <lineage>
        <taxon>Eukaryota</taxon>
        <taxon>Fungi</taxon>
        <taxon>Fungi incertae sedis</taxon>
        <taxon>Mucoromycota</taxon>
        <taxon>Mortierellomycotina</taxon>
        <taxon>Mortierellomycetes</taxon>
        <taxon>Mortierellales</taxon>
        <taxon>Mortierellaceae</taxon>
        <taxon>Entomortierella</taxon>
    </lineage>
</organism>
<evidence type="ECO:0000313" key="5">
    <source>
        <dbReference type="EMBL" id="KAF9995376.1"/>
    </source>
</evidence>
<dbReference type="Pfam" id="PF00805">
    <property type="entry name" value="Pentapeptide"/>
    <property type="match status" value="1"/>
</dbReference>
<dbReference type="SMART" id="SM00320">
    <property type="entry name" value="WD40"/>
    <property type="match status" value="3"/>
</dbReference>
<feature type="region of interest" description="Disordered" evidence="4">
    <location>
        <begin position="182"/>
        <end position="201"/>
    </location>
</feature>
<feature type="non-terminal residue" evidence="5">
    <location>
        <position position="1"/>
    </location>
</feature>
<keyword evidence="2" id="KW-0677">Repeat</keyword>